<evidence type="ECO:0000256" key="9">
    <source>
        <dbReference type="PROSITE-ProRule" id="PRU00703"/>
    </source>
</evidence>
<dbReference type="Pfam" id="PF03471">
    <property type="entry name" value="CorC_HlyC"/>
    <property type="match status" value="1"/>
</dbReference>
<keyword evidence="3" id="KW-1003">Cell membrane</keyword>
<evidence type="ECO:0000256" key="3">
    <source>
        <dbReference type="ARBA" id="ARBA00022475"/>
    </source>
</evidence>
<sequence>MTAELWLSLLAILVLIAASAFFSSSETALTAASRTRMHQRADEGDIRARRVEALTAKRETLIGSILLGNNAVNILASSLATSALITLFGDAGVAIATLGMTLLLLIFAEILPKTIALHYPDRLALTLSGPLTMTVRVLGPFSRVIGLLVRGIARIFGIRLDNDKMMVSADDLRGAIRMYDDPEATDAETRTEKEMLASILDLADLTVGEIMVHRRQMTTIDADLAPSAILSQVTTSPHTRLPMWRGEPDNIVGVLHAKDMLRALTQAGGDPARIDVASLARTPWFIPDSTTLHDQLHAFRQRHAHFALVIDEYGTIQGLVTLEDILEEIVGEIVDEHDIAIEGLERQPDDSLLVDGTVTIRDINRETGWRLPDDEAATIAGLIIHEAMLIPEVGQRFRIAGIEAEVLRRHRNRITKLRLHAADETALAQRPAGRHPDRS</sequence>
<keyword evidence="4 10" id="KW-0812">Transmembrane</keyword>
<name>A0ABQ1IA50_9PROT</name>
<comment type="caution">
    <text evidence="14">The sequence shown here is derived from an EMBL/GenBank/DDBJ whole genome shotgun (WGS) entry which is preliminary data.</text>
</comment>
<dbReference type="PROSITE" id="PS51371">
    <property type="entry name" value="CBS"/>
    <property type="match status" value="2"/>
</dbReference>
<keyword evidence="15" id="KW-1185">Reference proteome</keyword>
<comment type="subcellular location">
    <subcellularLocation>
        <location evidence="1">Cell membrane</location>
        <topology evidence="1">Multi-pass membrane protein</topology>
    </subcellularLocation>
</comment>
<gene>
    <name evidence="14" type="ORF">GCM10011505_11100</name>
</gene>
<feature type="domain" description="CBS" evidence="12">
    <location>
        <begin position="279"/>
        <end position="336"/>
    </location>
</feature>
<dbReference type="Gene3D" id="3.10.580.10">
    <property type="entry name" value="CBS-domain"/>
    <property type="match status" value="1"/>
</dbReference>
<feature type="transmembrane region" description="Helical" evidence="11">
    <location>
        <begin position="83"/>
        <end position="108"/>
    </location>
</feature>
<dbReference type="InterPro" id="IPR000644">
    <property type="entry name" value="CBS_dom"/>
</dbReference>
<evidence type="ECO:0000313" key="14">
    <source>
        <dbReference type="EMBL" id="GGB31446.1"/>
    </source>
</evidence>
<comment type="similarity">
    <text evidence="2">Belongs to the UPF0053 family. Hemolysin C subfamily.</text>
</comment>
<dbReference type="InterPro" id="IPR005170">
    <property type="entry name" value="Transptr-assoc_dom"/>
</dbReference>
<organism evidence="14 15">
    <name type="scientific">Tistrella bauzanensis</name>
    <dbReference type="NCBI Taxonomy" id="657419"/>
    <lineage>
        <taxon>Bacteria</taxon>
        <taxon>Pseudomonadati</taxon>
        <taxon>Pseudomonadota</taxon>
        <taxon>Alphaproteobacteria</taxon>
        <taxon>Geminicoccales</taxon>
        <taxon>Geminicoccaceae</taxon>
        <taxon>Tistrella</taxon>
    </lineage>
</organism>
<dbReference type="Proteomes" id="UP000603352">
    <property type="component" value="Unassembled WGS sequence"/>
</dbReference>
<evidence type="ECO:0000259" key="12">
    <source>
        <dbReference type="PROSITE" id="PS51371"/>
    </source>
</evidence>
<dbReference type="RefSeq" id="WP_188575751.1">
    <property type="nucleotide sequence ID" value="NZ_BMDZ01000008.1"/>
</dbReference>
<dbReference type="PANTHER" id="PTHR22777:SF32">
    <property type="entry name" value="UPF0053 INNER MEMBRANE PROTEIN YFJD"/>
    <property type="match status" value="1"/>
</dbReference>
<dbReference type="InterPro" id="IPR046342">
    <property type="entry name" value="CBS_dom_sf"/>
</dbReference>
<evidence type="ECO:0000256" key="11">
    <source>
        <dbReference type="SAM" id="Phobius"/>
    </source>
</evidence>
<evidence type="ECO:0000256" key="5">
    <source>
        <dbReference type="ARBA" id="ARBA00022737"/>
    </source>
</evidence>
<evidence type="ECO:0000256" key="1">
    <source>
        <dbReference type="ARBA" id="ARBA00004651"/>
    </source>
</evidence>
<keyword evidence="5" id="KW-0677">Repeat</keyword>
<keyword evidence="7 9" id="KW-0129">CBS domain</keyword>
<keyword evidence="6 10" id="KW-1133">Transmembrane helix</keyword>
<feature type="domain" description="CBS" evidence="12">
    <location>
        <begin position="211"/>
        <end position="271"/>
    </location>
</feature>
<dbReference type="CDD" id="cd04590">
    <property type="entry name" value="CBS_pair_CorC_HlyC_assoc"/>
    <property type="match status" value="1"/>
</dbReference>
<evidence type="ECO:0000259" key="13">
    <source>
        <dbReference type="PROSITE" id="PS51846"/>
    </source>
</evidence>
<feature type="domain" description="CNNM transmembrane" evidence="13">
    <location>
        <begin position="1"/>
        <end position="189"/>
    </location>
</feature>
<evidence type="ECO:0000256" key="8">
    <source>
        <dbReference type="ARBA" id="ARBA00023136"/>
    </source>
</evidence>
<reference evidence="15" key="1">
    <citation type="journal article" date="2019" name="Int. J. Syst. Evol. Microbiol.">
        <title>The Global Catalogue of Microorganisms (GCM) 10K type strain sequencing project: providing services to taxonomists for standard genome sequencing and annotation.</title>
        <authorList>
            <consortium name="The Broad Institute Genomics Platform"/>
            <consortium name="The Broad Institute Genome Sequencing Center for Infectious Disease"/>
            <person name="Wu L."/>
            <person name="Ma J."/>
        </authorList>
    </citation>
    <scope>NUCLEOTIDE SEQUENCE [LARGE SCALE GENOMIC DNA]</scope>
    <source>
        <strain evidence="15">CGMCC 1.10188</strain>
    </source>
</reference>
<dbReference type="InterPro" id="IPR044751">
    <property type="entry name" value="Ion_transp-like_CBS"/>
</dbReference>
<dbReference type="SUPFAM" id="SSF54631">
    <property type="entry name" value="CBS-domain pair"/>
    <property type="match status" value="1"/>
</dbReference>
<keyword evidence="8 10" id="KW-0472">Membrane</keyword>
<dbReference type="Pfam" id="PF01595">
    <property type="entry name" value="CNNM"/>
    <property type="match status" value="1"/>
</dbReference>
<evidence type="ECO:0000256" key="10">
    <source>
        <dbReference type="PROSITE-ProRule" id="PRU01193"/>
    </source>
</evidence>
<dbReference type="SMART" id="SM01091">
    <property type="entry name" value="CorC_HlyC"/>
    <property type="match status" value="1"/>
</dbReference>
<dbReference type="InterPro" id="IPR016169">
    <property type="entry name" value="FAD-bd_PCMH_sub2"/>
</dbReference>
<dbReference type="InterPro" id="IPR002550">
    <property type="entry name" value="CNNM"/>
</dbReference>
<dbReference type="Gene3D" id="3.30.465.10">
    <property type="match status" value="1"/>
</dbReference>
<dbReference type="SUPFAM" id="SSF56176">
    <property type="entry name" value="FAD-binding/transporter-associated domain-like"/>
    <property type="match status" value="1"/>
</dbReference>
<dbReference type="Pfam" id="PF00571">
    <property type="entry name" value="CBS"/>
    <property type="match status" value="1"/>
</dbReference>
<evidence type="ECO:0000256" key="7">
    <source>
        <dbReference type="ARBA" id="ARBA00023122"/>
    </source>
</evidence>
<accession>A0ABQ1IA50</accession>
<proteinExistence type="inferred from homology"/>
<dbReference type="InterPro" id="IPR036318">
    <property type="entry name" value="FAD-bd_PCMH-like_sf"/>
</dbReference>
<dbReference type="PANTHER" id="PTHR22777">
    <property type="entry name" value="HEMOLYSIN-RELATED"/>
    <property type="match status" value="1"/>
</dbReference>
<dbReference type="EMBL" id="BMDZ01000008">
    <property type="protein sequence ID" value="GGB31446.1"/>
    <property type="molecule type" value="Genomic_DNA"/>
</dbReference>
<evidence type="ECO:0000256" key="2">
    <source>
        <dbReference type="ARBA" id="ARBA00006446"/>
    </source>
</evidence>
<protein>
    <submittedName>
        <fullName evidence="14">Membrane protein</fullName>
    </submittedName>
</protein>
<dbReference type="PROSITE" id="PS51846">
    <property type="entry name" value="CNNM"/>
    <property type="match status" value="1"/>
</dbReference>
<evidence type="ECO:0000313" key="15">
    <source>
        <dbReference type="Proteomes" id="UP000603352"/>
    </source>
</evidence>
<evidence type="ECO:0000256" key="4">
    <source>
        <dbReference type="ARBA" id="ARBA00022692"/>
    </source>
</evidence>
<evidence type="ECO:0000256" key="6">
    <source>
        <dbReference type="ARBA" id="ARBA00022989"/>
    </source>
</evidence>